<keyword evidence="1" id="KW-0808">Transferase</keyword>
<evidence type="ECO:0000313" key="2">
    <source>
        <dbReference type="Proteomes" id="UP000037510"/>
    </source>
</evidence>
<feature type="non-terminal residue" evidence="1">
    <location>
        <position position="317"/>
    </location>
</feature>
<dbReference type="Proteomes" id="UP000037510">
    <property type="component" value="Unassembled WGS sequence"/>
</dbReference>
<dbReference type="GO" id="GO:0003964">
    <property type="term" value="F:RNA-directed DNA polymerase activity"/>
    <property type="evidence" value="ECO:0007669"/>
    <property type="project" value="UniProtKB-KW"/>
</dbReference>
<organism evidence="1 2">
    <name type="scientific">Operophtera brumata</name>
    <name type="common">Winter moth</name>
    <name type="synonym">Phalaena brumata</name>
    <dbReference type="NCBI Taxonomy" id="104452"/>
    <lineage>
        <taxon>Eukaryota</taxon>
        <taxon>Metazoa</taxon>
        <taxon>Ecdysozoa</taxon>
        <taxon>Arthropoda</taxon>
        <taxon>Hexapoda</taxon>
        <taxon>Insecta</taxon>
        <taxon>Pterygota</taxon>
        <taxon>Neoptera</taxon>
        <taxon>Endopterygota</taxon>
        <taxon>Lepidoptera</taxon>
        <taxon>Glossata</taxon>
        <taxon>Ditrysia</taxon>
        <taxon>Geometroidea</taxon>
        <taxon>Geometridae</taxon>
        <taxon>Larentiinae</taxon>
        <taxon>Operophtera</taxon>
    </lineage>
</organism>
<proteinExistence type="predicted"/>
<keyword evidence="1" id="KW-0695">RNA-directed DNA polymerase</keyword>
<keyword evidence="1" id="KW-0548">Nucleotidyltransferase</keyword>
<keyword evidence="1" id="KW-0378">Hydrolase</keyword>
<sequence>MKRGEELIFGKYSHGERSAQGQKMVEFALAEKFKIVNSMFKRKKHRKWTWRHPNGKNFNEIDYILTNRHTQIKKFDIINNLNFNTDHRMIRCELTVKMNRNRRNIQPTKYTRDLPLITGESAKYWESKLTESLSTTVNIQQQYNKLEGVLKLLLNELPRSKEEEKVFINQETNDLLEKRRLLYKRKRTKEIQLAITKISKLINRNISNEKKGKRQEILEKFISKTGALRKAYKELSEKSKWATNMKNKRGKMLSRRPDIIKEATNFYKELYKKETSSGLRNFELDRDSTSADTGFQAILKSEIRHAIRTQKNNKAPG</sequence>
<comment type="caution">
    <text evidence="1">The sequence shown here is derived from an EMBL/GenBank/DDBJ whole genome shotgun (WGS) entry which is preliminary data.</text>
</comment>
<dbReference type="InterPro" id="IPR036691">
    <property type="entry name" value="Endo/exonu/phosph_ase_sf"/>
</dbReference>
<dbReference type="Gene3D" id="3.60.10.10">
    <property type="entry name" value="Endonuclease/exonuclease/phosphatase"/>
    <property type="match status" value="1"/>
</dbReference>
<keyword evidence="1" id="KW-0255">Endonuclease</keyword>
<keyword evidence="2" id="KW-1185">Reference proteome</keyword>
<reference evidence="1 2" key="1">
    <citation type="journal article" date="2015" name="Genome Biol. Evol.">
        <title>The genome of winter moth (Operophtera brumata) provides a genomic perspective on sexual dimorphism and phenology.</title>
        <authorList>
            <person name="Derks M.F."/>
            <person name="Smit S."/>
            <person name="Salis L."/>
            <person name="Schijlen E."/>
            <person name="Bossers A."/>
            <person name="Mateman C."/>
            <person name="Pijl A.S."/>
            <person name="de Ridder D."/>
            <person name="Groenen M.A."/>
            <person name="Visser M.E."/>
            <person name="Megens H.J."/>
        </authorList>
    </citation>
    <scope>NUCLEOTIDE SEQUENCE [LARGE SCALE GENOMIC DNA]</scope>
    <source>
        <strain evidence="1">WM2013NL</strain>
        <tissue evidence="1">Head and thorax</tissue>
    </source>
</reference>
<dbReference type="GO" id="GO:0004519">
    <property type="term" value="F:endonuclease activity"/>
    <property type="evidence" value="ECO:0007669"/>
    <property type="project" value="UniProtKB-KW"/>
</dbReference>
<name>A0A0L7K2L1_OPEBR</name>
<dbReference type="AlphaFoldDB" id="A0A0L7K2L1"/>
<accession>A0A0L7K2L1</accession>
<dbReference type="EMBL" id="JTDY01014306">
    <property type="protein sequence ID" value="KOB52041.1"/>
    <property type="molecule type" value="Genomic_DNA"/>
</dbReference>
<dbReference type="STRING" id="104452.A0A0L7K2L1"/>
<gene>
    <name evidence="1" type="ORF">OBRU01_26632</name>
</gene>
<protein>
    <submittedName>
        <fullName evidence="1">Endonuclease-reverse transcriptase</fullName>
    </submittedName>
</protein>
<evidence type="ECO:0000313" key="1">
    <source>
        <dbReference type="EMBL" id="KOB52041.1"/>
    </source>
</evidence>
<keyword evidence="1" id="KW-0540">Nuclease</keyword>